<keyword evidence="1" id="KW-0812">Transmembrane</keyword>
<feature type="transmembrane region" description="Helical" evidence="1">
    <location>
        <begin position="28"/>
        <end position="56"/>
    </location>
</feature>
<reference evidence="2" key="1">
    <citation type="submission" date="2019-04" db="EMBL/GenBank/DDBJ databases">
        <authorList>
            <person name="Melise S."/>
            <person name="Noan J."/>
            <person name="Okalmin O."/>
        </authorList>
    </citation>
    <scope>NUCLEOTIDE SEQUENCE</scope>
    <source>
        <strain evidence="2">FN9</strain>
    </source>
</reference>
<name>A0A4E9E9A1_GIBZA</name>
<dbReference type="EMBL" id="CAAKMV010000134">
    <property type="protein sequence ID" value="VIO58627.1"/>
    <property type="molecule type" value="Genomic_DNA"/>
</dbReference>
<protein>
    <submittedName>
        <fullName evidence="2">Uncharacterized protein</fullName>
    </submittedName>
</protein>
<accession>A0A4E9E9A1</accession>
<proteinExistence type="predicted"/>
<sequence>MEVDPIFNGSITVPVEKSNLVEVYTVHWSWTILFLVSSLILLASGIISIVFAHLAIGPEVLGYASTVVHSSKYVELPAEAGKKEAFEVVKMLGQKRLRYGYVDSVAEDGQCIKDICAGEIINDRTVPTETDK</sequence>
<dbReference type="AlphaFoldDB" id="A0A4E9E9A1"/>
<evidence type="ECO:0000313" key="2">
    <source>
        <dbReference type="EMBL" id="VIO58627.1"/>
    </source>
</evidence>
<gene>
    <name evidence="2" type="ORF">FUG_LOCUS313209</name>
</gene>
<keyword evidence="1" id="KW-1133">Transmembrane helix</keyword>
<organism evidence="2">
    <name type="scientific">Gibberella zeae</name>
    <name type="common">Wheat head blight fungus</name>
    <name type="synonym">Fusarium graminearum</name>
    <dbReference type="NCBI Taxonomy" id="5518"/>
    <lineage>
        <taxon>Eukaryota</taxon>
        <taxon>Fungi</taxon>
        <taxon>Dikarya</taxon>
        <taxon>Ascomycota</taxon>
        <taxon>Pezizomycotina</taxon>
        <taxon>Sordariomycetes</taxon>
        <taxon>Hypocreomycetidae</taxon>
        <taxon>Hypocreales</taxon>
        <taxon>Nectriaceae</taxon>
        <taxon>Fusarium</taxon>
    </lineage>
</organism>
<keyword evidence="1" id="KW-0472">Membrane</keyword>
<evidence type="ECO:0000256" key="1">
    <source>
        <dbReference type="SAM" id="Phobius"/>
    </source>
</evidence>